<dbReference type="Gene3D" id="3.20.20.210">
    <property type="match status" value="1"/>
</dbReference>
<dbReference type="PANTHER" id="PTHR47099:SF1">
    <property type="entry name" value="METHYLCOBAMIDE:COM METHYLTRANSFERASE MTBA"/>
    <property type="match status" value="1"/>
</dbReference>
<dbReference type="InterPro" id="IPR000257">
    <property type="entry name" value="Uroporphyrinogen_deCOase"/>
</dbReference>
<evidence type="ECO:0000259" key="1">
    <source>
        <dbReference type="Pfam" id="PF01208"/>
    </source>
</evidence>
<dbReference type="Proteomes" id="UP000824140">
    <property type="component" value="Unassembled WGS sequence"/>
</dbReference>
<dbReference type="InterPro" id="IPR052024">
    <property type="entry name" value="Methanogen_methyltrans"/>
</dbReference>
<comment type="caution">
    <text evidence="2">The sequence shown here is derived from an EMBL/GenBank/DDBJ whole genome shotgun (WGS) entry which is preliminary data.</text>
</comment>
<reference evidence="2" key="1">
    <citation type="submission" date="2020-10" db="EMBL/GenBank/DDBJ databases">
        <authorList>
            <person name="Gilroy R."/>
        </authorList>
    </citation>
    <scope>NUCLEOTIDE SEQUENCE</scope>
    <source>
        <strain evidence="2">13766</strain>
    </source>
</reference>
<dbReference type="GO" id="GO:0006779">
    <property type="term" value="P:porphyrin-containing compound biosynthetic process"/>
    <property type="evidence" value="ECO:0007669"/>
    <property type="project" value="InterPro"/>
</dbReference>
<gene>
    <name evidence="2" type="ORF">IAA84_00185</name>
</gene>
<protein>
    <recommendedName>
        <fullName evidence="1">Uroporphyrinogen decarboxylase (URO-D) domain-containing protein</fullName>
    </recommendedName>
</protein>
<organism evidence="2 3">
    <name type="scientific">Candidatus Alectryocaccomicrobium excrementavium</name>
    <dbReference type="NCBI Taxonomy" id="2840668"/>
    <lineage>
        <taxon>Bacteria</taxon>
        <taxon>Bacillati</taxon>
        <taxon>Bacillota</taxon>
        <taxon>Clostridia</taxon>
        <taxon>Candidatus Alectryocaccomicrobium</taxon>
    </lineage>
</organism>
<dbReference type="SUPFAM" id="SSF51726">
    <property type="entry name" value="UROD/MetE-like"/>
    <property type="match status" value="1"/>
</dbReference>
<evidence type="ECO:0000313" key="3">
    <source>
        <dbReference type="Proteomes" id="UP000824140"/>
    </source>
</evidence>
<dbReference type="EMBL" id="DVJN01000003">
    <property type="protein sequence ID" value="HIS91417.1"/>
    <property type="molecule type" value="Genomic_DNA"/>
</dbReference>
<dbReference type="Pfam" id="PF01208">
    <property type="entry name" value="URO-D"/>
    <property type="match status" value="1"/>
</dbReference>
<dbReference type="AlphaFoldDB" id="A0A9D1FXY3"/>
<proteinExistence type="predicted"/>
<evidence type="ECO:0000313" key="2">
    <source>
        <dbReference type="EMBL" id="HIS91417.1"/>
    </source>
</evidence>
<sequence>MTSKERMLLALEGQTPDRLPVTIHQWQDYHLQHFMGGMTDIEANRACGLDASINCFRLLETESPSWRVEAQTTPTRDGHETLYTIHTPEGTLTTREGSNAMTTWVLEPLVKHAEDIEWIRKYQPVPRFDRRHAFETYDALGDSGILRTFLCGKQGGCWQDACELYGVERLILATYDDPDWVHRFLQILLAQKLRYIEENLRGLPFDLVETGGGASSNTVISPAIHREFCLPYDQKLHEALHALGYRVVYHTCGGMMRILDCILENGCDVSETLSPAAIGGDIATDGQARQLHDTLRPKLSLIGGMDQINLLTYGTPDAIAREVERLFQVFGAGGGYICSASDHFFEAPVENLRAFARAAQRCSYSA</sequence>
<accession>A0A9D1FXY3</accession>
<dbReference type="PANTHER" id="PTHR47099">
    <property type="entry name" value="METHYLCOBAMIDE:COM METHYLTRANSFERASE MTBA"/>
    <property type="match status" value="1"/>
</dbReference>
<name>A0A9D1FXY3_9FIRM</name>
<reference evidence="2" key="2">
    <citation type="journal article" date="2021" name="PeerJ">
        <title>Extensive microbial diversity within the chicken gut microbiome revealed by metagenomics and culture.</title>
        <authorList>
            <person name="Gilroy R."/>
            <person name="Ravi A."/>
            <person name="Getino M."/>
            <person name="Pursley I."/>
            <person name="Horton D.L."/>
            <person name="Alikhan N.F."/>
            <person name="Baker D."/>
            <person name="Gharbi K."/>
            <person name="Hall N."/>
            <person name="Watson M."/>
            <person name="Adriaenssens E.M."/>
            <person name="Foster-Nyarko E."/>
            <person name="Jarju S."/>
            <person name="Secka A."/>
            <person name="Antonio M."/>
            <person name="Oren A."/>
            <person name="Chaudhuri R.R."/>
            <person name="La Ragione R."/>
            <person name="Hildebrand F."/>
            <person name="Pallen M.J."/>
        </authorList>
    </citation>
    <scope>NUCLEOTIDE SEQUENCE</scope>
    <source>
        <strain evidence="2">13766</strain>
    </source>
</reference>
<dbReference type="InterPro" id="IPR038071">
    <property type="entry name" value="UROD/MetE-like_sf"/>
</dbReference>
<feature type="domain" description="Uroporphyrinogen decarboxylase (URO-D)" evidence="1">
    <location>
        <begin position="108"/>
        <end position="361"/>
    </location>
</feature>
<dbReference type="GO" id="GO:0004853">
    <property type="term" value="F:uroporphyrinogen decarboxylase activity"/>
    <property type="evidence" value="ECO:0007669"/>
    <property type="project" value="InterPro"/>
</dbReference>